<gene>
    <name evidence="1" type="ORF">APHIGO_LOCUS8514</name>
</gene>
<reference evidence="1" key="2">
    <citation type="submission" date="2022-10" db="EMBL/GenBank/DDBJ databases">
        <authorList>
            <consortium name="ENA_rothamsted_submissions"/>
            <consortium name="culmorum"/>
            <person name="King R."/>
        </authorList>
    </citation>
    <scope>NUCLEOTIDE SEQUENCE</scope>
</reference>
<reference evidence="1" key="1">
    <citation type="submission" date="2022-02" db="EMBL/GenBank/DDBJ databases">
        <authorList>
            <person name="King R."/>
        </authorList>
    </citation>
    <scope>NUCLEOTIDE SEQUENCE</scope>
</reference>
<dbReference type="AlphaFoldDB" id="A0A9P0JBU1"/>
<protein>
    <submittedName>
        <fullName evidence="1">Uncharacterized protein</fullName>
    </submittedName>
</protein>
<evidence type="ECO:0000313" key="2">
    <source>
        <dbReference type="Proteomes" id="UP001154329"/>
    </source>
</evidence>
<dbReference type="EMBL" id="OU899036">
    <property type="protein sequence ID" value="CAH1731885.1"/>
    <property type="molecule type" value="Genomic_DNA"/>
</dbReference>
<accession>A0A9P0JBU1</accession>
<name>A0A9P0JBU1_APHGO</name>
<sequence>MPQCRSNDIKCKLEIPKMSKTENNIINCDGKNSGKIPRFELIQVIKPSVHFYARARRNMLMDVALVRRELMCLRIHVKMIRKCIIILCYIRAIRKIYLKKKQPFFLNKNHHILYLMKNLSPRFKNKFPLIKEDLNPINPLSYMKK</sequence>
<organism evidence="1 2">
    <name type="scientific">Aphis gossypii</name>
    <name type="common">Cotton aphid</name>
    <dbReference type="NCBI Taxonomy" id="80765"/>
    <lineage>
        <taxon>Eukaryota</taxon>
        <taxon>Metazoa</taxon>
        <taxon>Ecdysozoa</taxon>
        <taxon>Arthropoda</taxon>
        <taxon>Hexapoda</taxon>
        <taxon>Insecta</taxon>
        <taxon>Pterygota</taxon>
        <taxon>Neoptera</taxon>
        <taxon>Paraneoptera</taxon>
        <taxon>Hemiptera</taxon>
        <taxon>Sternorrhyncha</taxon>
        <taxon>Aphidomorpha</taxon>
        <taxon>Aphidoidea</taxon>
        <taxon>Aphididae</taxon>
        <taxon>Aphidini</taxon>
        <taxon>Aphis</taxon>
        <taxon>Aphis</taxon>
    </lineage>
</organism>
<proteinExistence type="predicted"/>
<dbReference type="Proteomes" id="UP001154329">
    <property type="component" value="Chromosome 3"/>
</dbReference>
<evidence type="ECO:0000313" key="1">
    <source>
        <dbReference type="EMBL" id="CAH1731885.1"/>
    </source>
</evidence>
<keyword evidence="2" id="KW-1185">Reference proteome</keyword>